<evidence type="ECO:0000313" key="3">
    <source>
        <dbReference type="Proteomes" id="UP000390335"/>
    </source>
</evidence>
<evidence type="ECO:0000313" key="2">
    <source>
        <dbReference type="EMBL" id="GES52424.1"/>
    </source>
</evidence>
<reference evidence="2 3" key="1">
    <citation type="journal article" date="2020" name="Genome Biol. Evol.">
        <title>Rhizobium dioscoreae sp. nov., a plant growth-promoting bacterium isolated from yam (Dioscorea species).</title>
        <authorList>
            <person name="Ouyabe M."/>
            <person name="Tanaka N."/>
            <person name="Shiwa Y."/>
            <person name="Fujita N."/>
            <person name="Kikuno H."/>
            <person name="Babil P."/>
            <person name="Shiwachi H."/>
        </authorList>
    </citation>
    <scope>NUCLEOTIDE SEQUENCE [LARGE SCALE GENOMIC DNA]</scope>
    <source>
        <strain evidence="2 3">S-93</strain>
    </source>
</reference>
<feature type="domain" description="Spore protein YkvP/CgeB glycosyl transferase-like" evidence="1">
    <location>
        <begin position="341"/>
        <end position="476"/>
    </location>
</feature>
<keyword evidence="3" id="KW-1185">Reference proteome</keyword>
<dbReference type="SUPFAM" id="SSF53448">
    <property type="entry name" value="Nucleotide-diphospho-sugar transferases"/>
    <property type="match status" value="1"/>
</dbReference>
<protein>
    <recommendedName>
        <fullName evidence="1">Spore protein YkvP/CgeB glycosyl transferase-like domain-containing protein</fullName>
    </recommendedName>
</protein>
<dbReference type="Proteomes" id="UP000390335">
    <property type="component" value="Unassembled WGS sequence"/>
</dbReference>
<name>A0ABQ0ZA84_9HYPH</name>
<gene>
    <name evidence="2" type="ORF">RsS93_50380</name>
</gene>
<dbReference type="Pfam" id="PF13524">
    <property type="entry name" value="Glyco_trans_1_2"/>
    <property type="match status" value="1"/>
</dbReference>
<dbReference type="EMBL" id="BLAJ01000007">
    <property type="protein sequence ID" value="GES52424.1"/>
    <property type="molecule type" value="Genomic_DNA"/>
</dbReference>
<dbReference type="PANTHER" id="PTHR43179">
    <property type="entry name" value="RHAMNOSYLTRANSFERASE WBBL"/>
    <property type="match status" value="1"/>
</dbReference>
<sequence length="492" mass="55452">MKGVQPKLIYPDGLIQAIGIVFSDRTPMGYPIYAGKPGDYEPSQKPKRFRALTAACVAFRASDFASVEGFDPIFINGQEDVDLCLRLGGGEHLFAYSPEVTIIHHESKTVGRRDHIEYNRQIFSERWKNANLADDFMHYSEDGVEVGEYIPDYTPWTDTGYAVWRPREVGGRETVRNYAELLPTDTTIAIKIGCPNSTLKDHWGDYHFAVALAAAFLRKGVRARIDFLDCWHANAMPNDINLVLRGISQFSADADAVNLIWVISHPDKISTGELLQFDRIFAASNIWSPHDDRSRPVKIEPLLQCTDTCRFYPREKDSGVAFPRLYVANSRLVERAVVKQAIEGDITLDIFGEMWGGIAPERWIKGIKIDNVDLPRYYSNAEIILNDHWDAMRNEGFISNRIFDVLACGGNVVTDDVRGMPPELAQFCTMFSSAKPIAEAIEEARQTHRRHPGRSSAAAHYIRQNHSFDDRAGTILNAMIEVMAEKHGADRT</sequence>
<proteinExistence type="predicted"/>
<accession>A0ABQ0ZA84</accession>
<comment type="caution">
    <text evidence="2">The sequence shown here is derived from an EMBL/GenBank/DDBJ whole genome shotgun (WGS) entry which is preliminary data.</text>
</comment>
<evidence type="ECO:0000259" key="1">
    <source>
        <dbReference type="Pfam" id="PF13524"/>
    </source>
</evidence>
<dbReference type="Gene3D" id="3.90.550.10">
    <property type="entry name" value="Spore Coat Polysaccharide Biosynthesis Protein SpsA, Chain A"/>
    <property type="match status" value="1"/>
</dbReference>
<dbReference type="PANTHER" id="PTHR43179:SF7">
    <property type="entry name" value="RHAMNOSYLTRANSFERASE WBBL"/>
    <property type="match status" value="1"/>
</dbReference>
<dbReference type="InterPro" id="IPR055259">
    <property type="entry name" value="YkvP/CgeB_Glyco_trans-like"/>
</dbReference>
<dbReference type="InterPro" id="IPR029044">
    <property type="entry name" value="Nucleotide-diphossugar_trans"/>
</dbReference>
<organism evidence="2 3">
    <name type="scientific">Rhizobium dioscoreae</name>
    <dbReference type="NCBI Taxonomy" id="2653122"/>
    <lineage>
        <taxon>Bacteria</taxon>
        <taxon>Pseudomonadati</taxon>
        <taxon>Pseudomonadota</taxon>
        <taxon>Alphaproteobacteria</taxon>
        <taxon>Hyphomicrobiales</taxon>
        <taxon>Rhizobiaceae</taxon>
        <taxon>Rhizobium/Agrobacterium group</taxon>
        <taxon>Rhizobium</taxon>
    </lineage>
</organism>